<evidence type="ECO:0000313" key="2">
    <source>
        <dbReference type="Proteomes" id="UP000275012"/>
    </source>
</evidence>
<organism evidence="1 2">
    <name type="scientific">Solilutibacter pythonis</name>
    <dbReference type="NCBI Taxonomy" id="2483112"/>
    <lineage>
        <taxon>Bacteria</taxon>
        <taxon>Pseudomonadati</taxon>
        <taxon>Pseudomonadota</taxon>
        <taxon>Gammaproteobacteria</taxon>
        <taxon>Lysobacterales</taxon>
        <taxon>Lysobacteraceae</taxon>
        <taxon>Solilutibacter</taxon>
    </lineage>
</organism>
<accession>A0A3M2HMH0</accession>
<keyword evidence="2" id="KW-1185">Reference proteome</keyword>
<gene>
    <name evidence="1" type="ORF">EBB59_09020</name>
</gene>
<dbReference type="RefSeq" id="WP_122101835.1">
    <property type="nucleotide sequence ID" value="NZ_RFLY01000012.1"/>
</dbReference>
<dbReference type="EMBL" id="RFLY01000012">
    <property type="protein sequence ID" value="RMH90911.1"/>
    <property type="molecule type" value="Genomic_DNA"/>
</dbReference>
<reference evidence="1 2" key="1">
    <citation type="submission" date="2018-10" db="EMBL/GenBank/DDBJ databases">
        <title>Proposal of Lysobacter pythonis sp. nov. isolated from royal pythons (Python regius).</title>
        <authorList>
            <person name="Hans-Juergen B."/>
            <person name="Huptas C."/>
            <person name="Sandra B."/>
            <person name="Igor L."/>
            <person name="Joachim S."/>
            <person name="Siegfried S."/>
            <person name="Mareike W."/>
            <person name="Peter K."/>
        </authorList>
    </citation>
    <scope>NUCLEOTIDE SEQUENCE [LARGE SCALE GENOMIC DNA]</scope>
    <source>
        <strain evidence="1 2">4284/11</strain>
    </source>
</reference>
<evidence type="ECO:0000313" key="1">
    <source>
        <dbReference type="EMBL" id="RMH90911.1"/>
    </source>
</evidence>
<name>A0A3M2HMH0_9GAMM</name>
<protein>
    <submittedName>
        <fullName evidence="1">Uncharacterized protein</fullName>
    </submittedName>
</protein>
<sequence>MNKAEYQQHFQHYFRHAPYFSSGRYWRDYAPAYAYALDCWISCPGCRFEQVEARLAEDWPRVAGESRLGWSEAREAVIDAWQFIESRQPGAFHTVADEVPPPPRC</sequence>
<comment type="caution">
    <text evidence="1">The sequence shown here is derived from an EMBL/GenBank/DDBJ whole genome shotgun (WGS) entry which is preliminary data.</text>
</comment>
<dbReference type="OrthoDB" id="5966759at2"/>
<dbReference type="AlphaFoldDB" id="A0A3M2HMH0"/>
<proteinExistence type="predicted"/>
<dbReference type="Proteomes" id="UP000275012">
    <property type="component" value="Unassembled WGS sequence"/>
</dbReference>